<feature type="binding site" evidence="15">
    <location>
        <position position="295"/>
    </location>
    <ligand>
        <name>substrate</name>
        <note>ligand shared between dimeric partners</note>
    </ligand>
</feature>
<dbReference type="EC" id="2.7.1.11" evidence="15"/>
<evidence type="ECO:0000259" key="17">
    <source>
        <dbReference type="Pfam" id="PF00365"/>
    </source>
</evidence>
<dbReference type="GO" id="GO:0005524">
    <property type="term" value="F:ATP binding"/>
    <property type="evidence" value="ECO:0007669"/>
    <property type="project" value="UniProtKB-KW"/>
</dbReference>
<dbReference type="GO" id="GO:0048029">
    <property type="term" value="F:monosaccharide binding"/>
    <property type="evidence" value="ECO:0007669"/>
    <property type="project" value="TreeGrafter"/>
</dbReference>
<dbReference type="InterPro" id="IPR022953">
    <property type="entry name" value="ATP_PFK"/>
</dbReference>
<dbReference type="NCBIfam" id="TIGR02478">
    <property type="entry name" value="6PF1K_euk"/>
    <property type="match status" value="1"/>
</dbReference>
<feature type="binding site" description="in other chain" evidence="15">
    <location>
        <begin position="536"/>
        <end position="540"/>
    </location>
    <ligand>
        <name>beta-D-fructose 2,6-bisphosphate</name>
        <dbReference type="ChEBI" id="CHEBI:58579"/>
        <note>allosteric activator; ligand shared between dimeric partners</note>
    </ligand>
</feature>
<dbReference type="InterPro" id="IPR015912">
    <property type="entry name" value="Phosphofructokinase_CS"/>
</dbReference>
<feature type="binding site" description="in other chain" evidence="15">
    <location>
        <position position="744"/>
    </location>
    <ligand>
        <name>beta-D-fructose 2,6-bisphosphate</name>
        <dbReference type="ChEBI" id="CHEBI:58579"/>
        <note>allosteric activator; ligand shared between dimeric partners</note>
    </ligand>
</feature>
<comment type="similarity">
    <text evidence="15">Belongs to the phosphofructokinase type A (PFKA) family. ATP-dependent PFK group I subfamily. Eukaryotic two domain clade 'E' sub-subfamily.</text>
</comment>
<accession>A0A026WQT5</accession>
<dbReference type="InterPro" id="IPR009161">
    <property type="entry name" value="6-Pfructokinase_euk"/>
</dbReference>
<feature type="binding site" evidence="15">
    <location>
        <begin position="121"/>
        <end position="124"/>
    </location>
    <ligand>
        <name>ATP</name>
        <dbReference type="ChEBI" id="CHEBI:30616"/>
    </ligand>
</feature>
<dbReference type="Gene3D" id="3.40.50.450">
    <property type="match status" value="2"/>
</dbReference>
<evidence type="ECO:0000256" key="11">
    <source>
        <dbReference type="ARBA" id="ARBA00022840"/>
    </source>
</evidence>
<evidence type="ECO:0000256" key="3">
    <source>
        <dbReference type="ARBA" id="ARBA00004496"/>
    </source>
</evidence>
<dbReference type="GO" id="GO:0030388">
    <property type="term" value="P:fructose 1,6-bisphosphate metabolic process"/>
    <property type="evidence" value="ECO:0007669"/>
    <property type="project" value="TreeGrafter"/>
</dbReference>
<evidence type="ECO:0000256" key="14">
    <source>
        <dbReference type="ARBA" id="ARBA00048070"/>
    </source>
</evidence>
<evidence type="ECO:0000256" key="1">
    <source>
        <dbReference type="ARBA" id="ARBA00001946"/>
    </source>
</evidence>
<feature type="region of interest" description="C-terminal regulatory PFK domain 2" evidence="15">
    <location>
        <begin position="409"/>
        <end position="789"/>
    </location>
</feature>
<feature type="active site" description="Proton acceptor" evidence="15">
    <location>
        <position position="169"/>
    </location>
</feature>
<dbReference type="GO" id="GO:0003872">
    <property type="term" value="F:6-phosphofructokinase activity"/>
    <property type="evidence" value="ECO:0007669"/>
    <property type="project" value="UniProtKB-UniRule"/>
</dbReference>
<feature type="binding site" description="in other chain" evidence="15">
    <location>
        <position position="637"/>
    </location>
    <ligand>
        <name>beta-D-fructose 2,6-bisphosphate</name>
        <dbReference type="ChEBI" id="CHEBI:58579"/>
        <note>allosteric activator; ligand shared between dimeric partners</note>
    </ligand>
</feature>
<evidence type="ECO:0000256" key="6">
    <source>
        <dbReference type="ARBA" id="ARBA00022533"/>
    </source>
</evidence>
<keyword evidence="19" id="KW-1185">Reference proteome</keyword>
<evidence type="ECO:0000256" key="5">
    <source>
        <dbReference type="ARBA" id="ARBA00022490"/>
    </source>
</evidence>
<dbReference type="STRING" id="2015173.A0A026WQT5"/>
<dbReference type="FunFam" id="3.40.50.460:FF:000003">
    <property type="entry name" value="ATP-dependent 6-phosphofructokinase"/>
    <property type="match status" value="1"/>
</dbReference>
<comment type="subunit">
    <text evidence="15">Homotetramer.</text>
</comment>
<evidence type="ECO:0000256" key="16">
    <source>
        <dbReference type="PIRNR" id="PIRNR000533"/>
    </source>
</evidence>
<keyword evidence="13 15" id="KW-0324">Glycolysis</keyword>
<dbReference type="OMA" id="EWQDQMC"/>
<dbReference type="PROSITE" id="PS00433">
    <property type="entry name" value="PHOSPHOFRUCTOKINASE"/>
    <property type="match status" value="2"/>
</dbReference>
<dbReference type="Gene3D" id="3.40.50.460">
    <property type="entry name" value="Phosphofructokinase domain"/>
    <property type="match status" value="2"/>
</dbReference>
<dbReference type="Pfam" id="PF00365">
    <property type="entry name" value="PFK"/>
    <property type="match status" value="2"/>
</dbReference>
<keyword evidence="11 15" id="KW-0067">ATP-binding</keyword>
<evidence type="ECO:0000313" key="18">
    <source>
        <dbReference type="EMBL" id="EZA58407.1"/>
    </source>
</evidence>
<gene>
    <name evidence="18" type="ORF">X777_01364</name>
</gene>
<evidence type="ECO:0000256" key="13">
    <source>
        <dbReference type="ARBA" id="ARBA00023152"/>
    </source>
</evidence>
<feature type="domain" description="Phosphofructokinase" evidence="17">
    <location>
        <begin position="410"/>
        <end position="694"/>
    </location>
</feature>
<evidence type="ECO:0000256" key="10">
    <source>
        <dbReference type="ARBA" id="ARBA00022777"/>
    </source>
</evidence>
<dbReference type="SUPFAM" id="SSF53784">
    <property type="entry name" value="Phosphofructokinase"/>
    <property type="match status" value="2"/>
</dbReference>
<dbReference type="UniPathway" id="UPA00109">
    <property type="reaction ID" value="UER00182"/>
</dbReference>
<keyword evidence="6 15" id="KW-0021">Allosteric enzyme</keyword>
<feature type="binding site" description="in other chain" evidence="15">
    <location>
        <begin position="167"/>
        <end position="169"/>
    </location>
    <ligand>
        <name>substrate</name>
        <note>ligand shared between dimeric partners</note>
    </ligand>
</feature>
<evidence type="ECO:0000256" key="4">
    <source>
        <dbReference type="ARBA" id="ARBA00004679"/>
    </source>
</evidence>
<keyword evidence="7 15" id="KW-0808">Transferase</keyword>
<feature type="binding site" description="in other chain" evidence="15">
    <location>
        <position position="478"/>
    </location>
    <ligand>
        <name>beta-D-fructose 2,6-bisphosphate</name>
        <dbReference type="ChEBI" id="CHEBI:58579"/>
        <note>allosteric activator; ligand shared between dimeric partners</note>
    </ligand>
</feature>
<dbReference type="OrthoDB" id="537915at2759"/>
<comment type="cofactor">
    <cofactor evidence="1 15">
        <name>Mg(2+)</name>
        <dbReference type="ChEBI" id="CHEBI:18420"/>
    </cofactor>
</comment>
<evidence type="ECO:0000256" key="9">
    <source>
        <dbReference type="ARBA" id="ARBA00022741"/>
    </source>
</evidence>
<evidence type="ECO:0000256" key="15">
    <source>
        <dbReference type="HAMAP-Rule" id="MF_03184"/>
    </source>
</evidence>
<feature type="binding site" evidence="15">
    <location>
        <position position="28"/>
    </location>
    <ligand>
        <name>ATP</name>
        <dbReference type="ChEBI" id="CHEBI:30616"/>
    </ligand>
</feature>
<keyword evidence="12 15" id="KW-0460">Magnesium</keyword>
<evidence type="ECO:0000256" key="7">
    <source>
        <dbReference type="ARBA" id="ARBA00022679"/>
    </source>
</evidence>
<dbReference type="FunFam" id="3.40.50.460:FF:000008">
    <property type="entry name" value="ATP-dependent 6-phosphofructokinase"/>
    <property type="match status" value="1"/>
</dbReference>
<dbReference type="PIRSF" id="PIRSF000533">
    <property type="entry name" value="ATP_PFK_euk"/>
    <property type="match status" value="1"/>
</dbReference>
<feature type="binding site" description="in other chain" evidence="15">
    <location>
        <begin position="669"/>
        <end position="672"/>
    </location>
    <ligand>
        <name>beta-D-fructose 2,6-bisphosphate</name>
        <dbReference type="ChEBI" id="CHEBI:58579"/>
        <note>allosteric activator; ligand shared between dimeric partners</note>
    </ligand>
</feature>
<evidence type="ECO:0000256" key="2">
    <source>
        <dbReference type="ARBA" id="ARBA00002659"/>
    </source>
</evidence>
<dbReference type="GO" id="GO:0042802">
    <property type="term" value="F:identical protein binding"/>
    <property type="evidence" value="ECO:0007669"/>
    <property type="project" value="TreeGrafter"/>
</dbReference>
<feature type="binding site" description="in other chain" evidence="15">
    <location>
        <position position="267"/>
    </location>
    <ligand>
        <name>substrate</name>
        <note>ligand shared between dimeric partners</note>
    </ligand>
</feature>
<name>A0A026WQT5_OOCBI</name>
<proteinExistence type="inferred from homology"/>
<feature type="binding site" evidence="15">
    <location>
        <position position="204"/>
    </location>
    <ligand>
        <name>substrate</name>
        <note>ligand shared between dimeric partners</note>
    </ligand>
</feature>
<dbReference type="AlphaFoldDB" id="A0A026WQT5"/>
<dbReference type="PANTHER" id="PTHR13697:SF4">
    <property type="entry name" value="ATP-DEPENDENT 6-PHOSPHOFRUCTOKINASE"/>
    <property type="match status" value="1"/>
</dbReference>
<dbReference type="GO" id="GO:0005945">
    <property type="term" value="C:6-phosphofructokinase complex"/>
    <property type="evidence" value="ECO:0007669"/>
    <property type="project" value="TreeGrafter"/>
</dbReference>
<dbReference type="PANTHER" id="PTHR13697">
    <property type="entry name" value="PHOSPHOFRUCTOKINASE"/>
    <property type="match status" value="1"/>
</dbReference>
<keyword evidence="9 15" id="KW-0547">Nucleotide-binding</keyword>
<dbReference type="HAMAP" id="MF_03184">
    <property type="entry name" value="Phosphofructokinase_I_E"/>
    <property type="match status" value="1"/>
</dbReference>
<feature type="binding site" description="in other chain" evidence="15">
    <location>
        <begin position="211"/>
        <end position="213"/>
    </location>
    <ligand>
        <name>substrate</name>
        <note>ligand shared between dimeric partners</note>
    </ligand>
</feature>
<evidence type="ECO:0000256" key="8">
    <source>
        <dbReference type="ARBA" id="ARBA00022723"/>
    </source>
</evidence>
<feature type="binding site" evidence="15">
    <location>
        <position position="663"/>
    </location>
    <ligand>
        <name>beta-D-fructose 2,6-bisphosphate</name>
        <dbReference type="ChEBI" id="CHEBI:58579"/>
        <note>allosteric activator; ligand shared between dimeric partners</note>
    </ligand>
</feature>
<feature type="region of interest" description="N-terminal catalytic PFK domain 1" evidence="15">
    <location>
        <begin position="1"/>
        <end position="393"/>
    </location>
</feature>
<feature type="binding site" description="in other chain" evidence="15">
    <location>
        <begin position="301"/>
        <end position="304"/>
    </location>
    <ligand>
        <name>substrate</name>
        <note>ligand shared between dimeric partners</note>
    </ligand>
</feature>
<dbReference type="FunFam" id="3.40.50.450:FF:000043">
    <property type="entry name" value="ATP-dependent 6-phosphofructokinase, platelet type"/>
    <property type="match status" value="1"/>
</dbReference>
<comment type="similarity">
    <text evidence="16">Belongs to the phosphofructokinase type A (PFKA) family. ATP-dependent PFK group I subfamily. Eukaryotic two domain clade "E" sub-subfamily.</text>
</comment>
<dbReference type="EMBL" id="KK107128">
    <property type="protein sequence ID" value="EZA58407.1"/>
    <property type="molecule type" value="Genomic_DNA"/>
</dbReference>
<dbReference type="InterPro" id="IPR000023">
    <property type="entry name" value="Phosphofructokinase_dom"/>
</dbReference>
<dbReference type="GO" id="GO:0070095">
    <property type="term" value="F:fructose-6-phosphate binding"/>
    <property type="evidence" value="ECO:0007669"/>
    <property type="project" value="TreeGrafter"/>
</dbReference>
<dbReference type="InterPro" id="IPR035966">
    <property type="entry name" value="PKF_sf"/>
</dbReference>
<keyword evidence="10 15" id="KW-0418">Kinase</keyword>
<reference evidence="18 19" key="1">
    <citation type="journal article" date="2014" name="Curr. Biol.">
        <title>The genome of the clonal raider ant Cerapachys biroi.</title>
        <authorList>
            <person name="Oxley P.R."/>
            <person name="Ji L."/>
            <person name="Fetter-Pruneda I."/>
            <person name="McKenzie S.K."/>
            <person name="Li C."/>
            <person name="Hu H."/>
            <person name="Zhang G."/>
            <person name="Kronauer D.J."/>
        </authorList>
    </citation>
    <scope>NUCLEOTIDE SEQUENCE [LARGE SCALE GENOMIC DNA]</scope>
</reference>
<comment type="caution">
    <text evidence="15">Lacks conserved residue(s) required for the propagation of feature annotation.</text>
</comment>
<feature type="domain" description="Phosphofructokinase" evidence="17">
    <location>
        <begin position="21"/>
        <end position="326"/>
    </location>
</feature>
<dbReference type="PRINTS" id="PR00476">
    <property type="entry name" value="PHFRCTKINASE"/>
</dbReference>
<feature type="binding site" evidence="15">
    <location>
        <position position="122"/>
    </location>
    <ligand>
        <name>Mg(2+)</name>
        <dbReference type="ChEBI" id="CHEBI:18420"/>
        <note>catalytic</note>
    </ligand>
</feature>
<evidence type="ECO:0000256" key="12">
    <source>
        <dbReference type="ARBA" id="ARBA00022842"/>
    </source>
</evidence>
<sequence>MAEETPAQKFIKPGSHKGKGIAVFTSGGDSQGMNAAVRAVVRMGIYLGCRVYFIREGYQGMVDGGKNIEEATWSSVSCIIHRGGTVIGSARCKEFRERAGRRKAAKNLVNLGITNLVVIGGDGSLTGANLFKEEWSELLKELTESGEITAEQSEKYKQLHIVGLVGSIDNDFCGTDMTIGTDSALHRIIESIDAIVSTAYSHQRTFIMEVMGRHCGYLAIVGALAAEADYIFIPECPPPIDWPEKLCRKLEQERLTGQRLNIIIVAEGAVDRNGDPITADKVHKVVVEKLQQDTRVTVLGHVQRGGNPSAFDRVLGCRMGAEAVMALMEATPDTEACVVTLDGNQAVRLPLMECVRRTKAVAEAMAVKNWDLAVQLRGKGFERNLETYKMLTRLKAPDLDHDANKDNYTLAVMHIGSPSCGMNAAVRSFVRNCIYRGDKVYGIGDGVLGLIAGRFKLMDWPSVTGWVAEGGAKLGTKRAPPQEDQLPLIAQKLKEFEIQALLIIGGFEGYQTGLTFFKARDKYEEFRIPIAMIPATISNNVPGTEFSLGCDTALNEISEICDRIRQSAQGTKRRVFIIETMGGFCGYLATVAGLAGGADAAYIYEEKFNIKDLNQDVIAMAAKMSEGVERGLIIRNESANENYNTEFMYRLFSEEGKGLFSCRRNILGHMQQGGSPTPFDRNLGTKMGSKAVEWFSDQLRKCTSPDGKTVTTAADSAVMLGIIRRQYRYTPFTELIEVTDFEHRIPTYQWWMKLRPLLKVLAKHESTYEEEGLYITIEEMDEQKDPPLV</sequence>
<keyword evidence="5 15" id="KW-0963">Cytoplasm</keyword>
<dbReference type="GO" id="GO:0046872">
    <property type="term" value="F:metal ion binding"/>
    <property type="evidence" value="ECO:0007669"/>
    <property type="project" value="UniProtKB-KW"/>
</dbReference>
<dbReference type="Proteomes" id="UP000053097">
    <property type="component" value="Unassembled WGS sequence"/>
</dbReference>
<feature type="binding site" description="in other chain" evidence="15">
    <location>
        <begin position="581"/>
        <end position="583"/>
    </location>
    <ligand>
        <name>beta-D-fructose 2,6-bisphosphate</name>
        <dbReference type="ChEBI" id="CHEBI:58579"/>
        <note>allosteric activator; ligand shared between dimeric partners</note>
    </ligand>
</feature>
<dbReference type="GO" id="GO:0016208">
    <property type="term" value="F:AMP binding"/>
    <property type="evidence" value="ECO:0007669"/>
    <property type="project" value="TreeGrafter"/>
</dbReference>
<dbReference type="GO" id="GO:0006002">
    <property type="term" value="P:fructose 6-phosphate metabolic process"/>
    <property type="evidence" value="ECO:0007669"/>
    <property type="project" value="InterPro"/>
</dbReference>
<feature type="binding site" evidence="15">
    <location>
        <position position="574"/>
    </location>
    <ligand>
        <name>beta-D-fructose 2,6-bisphosphate</name>
        <dbReference type="ChEBI" id="CHEBI:58579"/>
        <note>allosteric activator; ligand shared between dimeric partners</note>
    </ligand>
</feature>
<comment type="catalytic activity">
    <reaction evidence="14 15 16">
        <text>beta-D-fructose 6-phosphate + ATP = beta-D-fructose 1,6-bisphosphate + ADP + H(+)</text>
        <dbReference type="Rhea" id="RHEA:16109"/>
        <dbReference type="ChEBI" id="CHEBI:15378"/>
        <dbReference type="ChEBI" id="CHEBI:30616"/>
        <dbReference type="ChEBI" id="CHEBI:32966"/>
        <dbReference type="ChEBI" id="CHEBI:57634"/>
        <dbReference type="ChEBI" id="CHEBI:456216"/>
        <dbReference type="EC" id="2.7.1.11"/>
    </reaction>
</comment>
<evidence type="ECO:0000313" key="19">
    <source>
        <dbReference type="Proteomes" id="UP000053097"/>
    </source>
</evidence>
<comment type="activity regulation">
    <text evidence="15">Allosterically activated by ADP, AMP, or fructose 2,6-bisphosphate, and allosterically inhibited by ATP or citrate.</text>
</comment>
<dbReference type="GO" id="GO:0061621">
    <property type="term" value="P:canonical glycolysis"/>
    <property type="evidence" value="ECO:0007669"/>
    <property type="project" value="TreeGrafter"/>
</dbReference>
<comment type="function">
    <text evidence="2 15">Catalyzes the phosphorylation of D-fructose 6-phosphate to fructose 1,6-bisphosphate by ATP, the first committing step of glycolysis.</text>
</comment>
<feature type="binding site" evidence="15">
    <location>
        <begin position="91"/>
        <end position="92"/>
    </location>
    <ligand>
        <name>ATP</name>
        <dbReference type="ChEBI" id="CHEBI:30616"/>
    </ligand>
</feature>
<comment type="pathway">
    <text evidence="4 15 16">Carbohydrate degradation; glycolysis; D-glyceraldehyde 3-phosphate and glycerone phosphate from D-glucose: step 3/4.</text>
</comment>
<organism evidence="18 19">
    <name type="scientific">Ooceraea biroi</name>
    <name type="common">Clonal raider ant</name>
    <name type="synonym">Cerapachys biroi</name>
    <dbReference type="NCBI Taxonomy" id="2015173"/>
    <lineage>
        <taxon>Eukaryota</taxon>
        <taxon>Metazoa</taxon>
        <taxon>Ecdysozoa</taxon>
        <taxon>Arthropoda</taxon>
        <taxon>Hexapoda</taxon>
        <taxon>Insecta</taxon>
        <taxon>Pterygota</taxon>
        <taxon>Neoptera</taxon>
        <taxon>Endopterygota</taxon>
        <taxon>Hymenoptera</taxon>
        <taxon>Apocrita</taxon>
        <taxon>Aculeata</taxon>
        <taxon>Formicoidea</taxon>
        <taxon>Formicidae</taxon>
        <taxon>Dorylinae</taxon>
        <taxon>Ooceraea</taxon>
    </lineage>
</organism>
<protein>
    <recommendedName>
        <fullName evidence="15">ATP-dependent 6-phosphofructokinase</fullName>
        <shortName evidence="15">ATP-PFK</shortName>
        <shortName evidence="15">Phosphofructokinase</shortName>
        <ecNumber evidence="15">2.7.1.11</ecNumber>
    </recommendedName>
    <alternativeName>
        <fullName evidence="15">Phosphohexokinase</fullName>
    </alternativeName>
</protein>
<comment type="subcellular location">
    <subcellularLocation>
        <location evidence="3 15">Cytoplasm</location>
    </subcellularLocation>
</comment>
<keyword evidence="8 15" id="KW-0479">Metal-binding</keyword>